<dbReference type="STRING" id="376730.SAMN04487906_1179"/>
<dbReference type="CDD" id="cd00293">
    <property type="entry name" value="USP-like"/>
    <property type="match status" value="2"/>
</dbReference>
<dbReference type="Proteomes" id="UP000018850">
    <property type="component" value="Unassembled WGS sequence"/>
</dbReference>
<dbReference type="InterPro" id="IPR014729">
    <property type="entry name" value="Rossmann-like_a/b/a_fold"/>
</dbReference>
<dbReference type="Pfam" id="PF00582">
    <property type="entry name" value="Usp"/>
    <property type="match status" value="2"/>
</dbReference>
<evidence type="ECO:0000313" key="4">
    <source>
        <dbReference type="Proteomes" id="UP000018850"/>
    </source>
</evidence>
<dbReference type="InterPro" id="IPR006016">
    <property type="entry name" value="UspA"/>
</dbReference>
<protein>
    <recommendedName>
        <fullName evidence="2">UspA domain-containing protein</fullName>
    </recommendedName>
</protein>
<name>W2UN64_9FLAO</name>
<dbReference type="InterPro" id="IPR006015">
    <property type="entry name" value="Universal_stress_UspA"/>
</dbReference>
<dbReference type="AlphaFoldDB" id="W2UN64"/>
<dbReference type="PATRIC" id="fig|1286632.3.peg.2068"/>
<dbReference type="eggNOG" id="COG0589">
    <property type="taxonomic scope" value="Bacteria"/>
</dbReference>
<evidence type="ECO:0000313" key="3">
    <source>
        <dbReference type="EMBL" id="ETN94916.1"/>
    </source>
</evidence>
<dbReference type="PANTHER" id="PTHR46268">
    <property type="entry name" value="STRESS RESPONSE PROTEIN NHAX"/>
    <property type="match status" value="1"/>
</dbReference>
<evidence type="ECO:0000259" key="2">
    <source>
        <dbReference type="Pfam" id="PF00582"/>
    </source>
</evidence>
<gene>
    <name evidence="3" type="ORF">P278_20740</name>
</gene>
<proteinExistence type="inferred from homology"/>
<dbReference type="RefSeq" id="WP_038266182.1">
    <property type="nucleotide sequence ID" value="NZ_AYXY01000022.1"/>
</dbReference>
<sequence length="278" mass="31639">MKKILVPTDFSEHSNFALQVAAQIAEKSNAKILLFHMMGIAQSVFISEEDQKQAEAIYYLELTRKRFNELLEKDFMKGVETEVVVQNYKMFSEMNNLAHDKGVDFVVMGSHGYTGLSEMFVGSNTEKIIRTSDFPVMVIKEPCENFNMKKVVFACDFKPDALKAYRKAMHFFNNFGSEVHLLYVNLPNEEFRSTSELDQRVNEFLSVANEGVINPNHKVHYYNDYNIESGIYAFSKAIEADVVSLATHGRKGVSHFFMGSVGEDIATHVNLPVITFKI</sequence>
<dbReference type="Gene3D" id="3.40.50.620">
    <property type="entry name" value="HUPs"/>
    <property type="match status" value="2"/>
</dbReference>
<comment type="similarity">
    <text evidence="1">Belongs to the universal stress protein A family.</text>
</comment>
<dbReference type="SUPFAM" id="SSF52402">
    <property type="entry name" value="Adenine nucleotide alpha hydrolases-like"/>
    <property type="match status" value="2"/>
</dbReference>
<keyword evidence="4" id="KW-1185">Reference proteome</keyword>
<feature type="domain" description="UspA" evidence="2">
    <location>
        <begin position="1"/>
        <end position="140"/>
    </location>
</feature>
<evidence type="ECO:0000256" key="1">
    <source>
        <dbReference type="ARBA" id="ARBA00008791"/>
    </source>
</evidence>
<reference evidence="4" key="1">
    <citation type="submission" date="2013-11" db="EMBL/GenBank/DDBJ databases">
        <title>Draft genome sequence from a member of Zhouia, isolated tidal flat.</title>
        <authorList>
            <person name="Jin H."/>
            <person name="Jeon C.O."/>
        </authorList>
    </citation>
    <scope>NUCLEOTIDE SEQUENCE [LARGE SCALE GENOMIC DNA]</scope>
    <source>
        <strain evidence="4">AD3</strain>
    </source>
</reference>
<feature type="domain" description="UspA" evidence="2">
    <location>
        <begin position="148"/>
        <end position="276"/>
    </location>
</feature>
<organism evidence="3 4">
    <name type="scientific">Zhouia amylolytica AD3</name>
    <dbReference type="NCBI Taxonomy" id="1286632"/>
    <lineage>
        <taxon>Bacteria</taxon>
        <taxon>Pseudomonadati</taxon>
        <taxon>Bacteroidota</taxon>
        <taxon>Flavobacteriia</taxon>
        <taxon>Flavobacteriales</taxon>
        <taxon>Flavobacteriaceae</taxon>
        <taxon>Zhouia</taxon>
    </lineage>
</organism>
<dbReference type="PRINTS" id="PR01438">
    <property type="entry name" value="UNVRSLSTRESS"/>
</dbReference>
<dbReference type="EMBL" id="AYXY01000022">
    <property type="protein sequence ID" value="ETN94916.1"/>
    <property type="molecule type" value="Genomic_DNA"/>
</dbReference>
<comment type="caution">
    <text evidence="3">The sequence shown here is derived from an EMBL/GenBank/DDBJ whole genome shotgun (WGS) entry which is preliminary data.</text>
</comment>
<dbReference type="PANTHER" id="PTHR46268:SF6">
    <property type="entry name" value="UNIVERSAL STRESS PROTEIN UP12"/>
    <property type="match status" value="1"/>
</dbReference>
<reference evidence="3 4" key="2">
    <citation type="journal article" date="2016" name="Genome Announc.">
        <title>Draft Genome Sequence of Zhouia amylolytica AD3, Isolated from Tidal Flat Sediment.</title>
        <authorList>
            <person name="Jia B."/>
            <person name="Jin H.M."/>
            <person name="Lee H.J."/>
            <person name="Jeon C.O."/>
        </authorList>
    </citation>
    <scope>NUCLEOTIDE SEQUENCE [LARGE SCALE GENOMIC DNA]</scope>
    <source>
        <strain evidence="3 4">AD3</strain>
    </source>
</reference>
<accession>W2UN64</accession>